<gene>
    <name evidence="1" type="ORF">HNR37_001979</name>
</gene>
<reference evidence="1 2" key="1">
    <citation type="submission" date="2020-08" db="EMBL/GenBank/DDBJ databases">
        <title>Genomic Encyclopedia of Type Strains, Phase IV (KMG-IV): sequencing the most valuable type-strain genomes for metagenomic binning, comparative biology and taxonomic classification.</title>
        <authorList>
            <person name="Goeker M."/>
        </authorList>
    </citation>
    <scope>NUCLEOTIDE SEQUENCE [LARGE SCALE GENOMIC DNA]</scope>
    <source>
        <strain evidence="1 2">DSM 22071</strain>
    </source>
</reference>
<dbReference type="EMBL" id="JACHID010000013">
    <property type="protein sequence ID" value="MBB5022641.1"/>
    <property type="molecule type" value="Genomic_DNA"/>
</dbReference>
<protein>
    <submittedName>
        <fullName evidence="1">Uncharacterized protein</fullName>
    </submittedName>
</protein>
<name>A0A7W7Y5V0_9BACT</name>
<keyword evidence="2" id="KW-1185">Reference proteome</keyword>
<dbReference type="RefSeq" id="WP_183733524.1">
    <property type="nucleotide sequence ID" value="NZ_JACHID010000013.1"/>
</dbReference>
<organism evidence="1 2">
    <name type="scientific">Desulfurispira natronophila</name>
    <dbReference type="NCBI Taxonomy" id="682562"/>
    <lineage>
        <taxon>Bacteria</taxon>
        <taxon>Pseudomonadati</taxon>
        <taxon>Chrysiogenota</taxon>
        <taxon>Chrysiogenia</taxon>
        <taxon>Chrysiogenales</taxon>
        <taxon>Chrysiogenaceae</taxon>
        <taxon>Desulfurispira</taxon>
    </lineage>
</organism>
<proteinExistence type="predicted"/>
<dbReference type="AlphaFoldDB" id="A0A7W7Y5V0"/>
<sequence length="113" mass="12486">MLLFQEAHKVAFSGLPFSTRHGLFAVVSSSSLHRLHDGAFMYSSPYKLAAELFFIRCASWDDTSFHQGMCWCYALVISSGCRIPGYFASVAVSVRAEQTCVATAQVKKKVVLL</sequence>
<dbReference type="Proteomes" id="UP000528322">
    <property type="component" value="Unassembled WGS sequence"/>
</dbReference>
<evidence type="ECO:0000313" key="1">
    <source>
        <dbReference type="EMBL" id="MBB5022641.1"/>
    </source>
</evidence>
<accession>A0A7W7Y5V0</accession>
<evidence type="ECO:0000313" key="2">
    <source>
        <dbReference type="Proteomes" id="UP000528322"/>
    </source>
</evidence>
<comment type="caution">
    <text evidence="1">The sequence shown here is derived from an EMBL/GenBank/DDBJ whole genome shotgun (WGS) entry which is preliminary data.</text>
</comment>